<keyword evidence="1" id="KW-0812">Transmembrane</keyword>
<dbReference type="EMBL" id="BARV01000439">
    <property type="protein sequence ID" value="GAH98424.1"/>
    <property type="molecule type" value="Genomic_DNA"/>
</dbReference>
<proteinExistence type="predicted"/>
<feature type="transmembrane region" description="Helical" evidence="1">
    <location>
        <begin position="53"/>
        <end position="72"/>
    </location>
</feature>
<evidence type="ECO:0000256" key="1">
    <source>
        <dbReference type="SAM" id="Phobius"/>
    </source>
</evidence>
<name>X1L7M7_9ZZZZ</name>
<dbReference type="AlphaFoldDB" id="X1L7M7"/>
<keyword evidence="1" id="KW-1133">Transmembrane helix</keyword>
<feature type="non-terminal residue" evidence="2">
    <location>
        <position position="1"/>
    </location>
</feature>
<keyword evidence="1" id="KW-0472">Membrane</keyword>
<reference evidence="2" key="1">
    <citation type="journal article" date="2014" name="Front. Microbiol.">
        <title>High frequency of phylogenetically diverse reductive dehalogenase-homologous genes in deep subseafloor sedimentary metagenomes.</title>
        <authorList>
            <person name="Kawai M."/>
            <person name="Futagami T."/>
            <person name="Toyoda A."/>
            <person name="Takaki Y."/>
            <person name="Nishi S."/>
            <person name="Hori S."/>
            <person name="Arai W."/>
            <person name="Tsubouchi T."/>
            <person name="Morono Y."/>
            <person name="Uchiyama I."/>
            <person name="Ito T."/>
            <person name="Fujiyama A."/>
            <person name="Inagaki F."/>
            <person name="Takami H."/>
        </authorList>
    </citation>
    <scope>NUCLEOTIDE SEQUENCE</scope>
    <source>
        <strain evidence="2">Expedition CK06-06</strain>
    </source>
</reference>
<organism evidence="2">
    <name type="scientific">marine sediment metagenome</name>
    <dbReference type="NCBI Taxonomy" id="412755"/>
    <lineage>
        <taxon>unclassified sequences</taxon>
        <taxon>metagenomes</taxon>
        <taxon>ecological metagenomes</taxon>
    </lineage>
</organism>
<comment type="caution">
    <text evidence="2">The sequence shown here is derived from an EMBL/GenBank/DDBJ whole genome shotgun (WGS) entry which is preliminary data.</text>
</comment>
<accession>X1L7M7</accession>
<evidence type="ECO:0000313" key="2">
    <source>
        <dbReference type="EMBL" id="GAH98424.1"/>
    </source>
</evidence>
<gene>
    <name evidence="2" type="ORF">S06H3_01688</name>
</gene>
<sequence>GVDCATEELCVAEVSCCWNGTSTCSYVATAPFDAGDITGLLAHIGGLFDSAKLLILVFVGMPLAFVVITRIMNLVPKK</sequence>
<protein>
    <submittedName>
        <fullName evidence="2">Uncharacterized protein</fullName>
    </submittedName>
</protein>